<keyword evidence="5" id="KW-1185">Reference proteome</keyword>
<evidence type="ECO:0000256" key="2">
    <source>
        <dbReference type="ARBA" id="ARBA00022606"/>
    </source>
</evidence>
<accession>A0A0T6BD86</accession>
<dbReference type="GO" id="GO:0015031">
    <property type="term" value="P:protein transport"/>
    <property type="evidence" value="ECO:0007669"/>
    <property type="project" value="TreeGrafter"/>
</dbReference>
<sequence length="251" mass="28565">RVFAQTTNFCFNSPPILAEFLTLGPGRHVFEFSYHLPHKLPSSFKSKIGSIYYFTEVTFERVWKRNQKIELEFRVTSAFDLNIFPALKNPAQETVERNFCCWCCSNGPLQIVLAIPRTGYLYGESIDVVVDVDNASKVDVIGLTLKFQQLTKFHGVYLAGKFKKVAEVYEQYELGSVERGSSENFKRSFKIPSLPNSCAHESSIIKPEYQIYLEVSPGIFRETLKASIPLKIGTVRFSEDPRNGIEVVKIV</sequence>
<feature type="non-terminal residue" evidence="4">
    <location>
        <position position="1"/>
    </location>
</feature>
<organism evidence="4 5">
    <name type="scientific">Oryctes borbonicus</name>
    <dbReference type="NCBI Taxonomy" id="1629725"/>
    <lineage>
        <taxon>Eukaryota</taxon>
        <taxon>Metazoa</taxon>
        <taxon>Ecdysozoa</taxon>
        <taxon>Arthropoda</taxon>
        <taxon>Hexapoda</taxon>
        <taxon>Insecta</taxon>
        <taxon>Pterygota</taxon>
        <taxon>Neoptera</taxon>
        <taxon>Endopterygota</taxon>
        <taxon>Coleoptera</taxon>
        <taxon>Polyphaga</taxon>
        <taxon>Scarabaeiformia</taxon>
        <taxon>Scarabaeidae</taxon>
        <taxon>Dynastinae</taxon>
        <taxon>Oryctes</taxon>
    </lineage>
</organism>
<evidence type="ECO:0000313" key="4">
    <source>
        <dbReference type="EMBL" id="KRT85286.1"/>
    </source>
</evidence>
<dbReference type="Pfam" id="PF02752">
    <property type="entry name" value="Arrestin_C"/>
    <property type="match status" value="1"/>
</dbReference>
<dbReference type="AlphaFoldDB" id="A0A0T6BD86"/>
<feature type="domain" description="Arrestin C-terminal-like" evidence="3">
    <location>
        <begin position="105"/>
        <end position="237"/>
    </location>
</feature>
<dbReference type="PANTHER" id="PTHR11188">
    <property type="entry name" value="ARRESTIN DOMAIN CONTAINING PROTEIN"/>
    <property type="match status" value="1"/>
</dbReference>
<evidence type="ECO:0000259" key="3">
    <source>
        <dbReference type="SMART" id="SM01017"/>
    </source>
</evidence>
<evidence type="ECO:0000256" key="1">
    <source>
        <dbReference type="ARBA" id="ARBA00005298"/>
    </source>
</evidence>
<dbReference type="InterPro" id="IPR011021">
    <property type="entry name" value="Arrestin-like_N"/>
</dbReference>
<dbReference type="SUPFAM" id="SSF81296">
    <property type="entry name" value="E set domains"/>
    <property type="match status" value="2"/>
</dbReference>
<proteinExistence type="inferred from homology"/>
<dbReference type="GO" id="GO:0005737">
    <property type="term" value="C:cytoplasm"/>
    <property type="evidence" value="ECO:0007669"/>
    <property type="project" value="TreeGrafter"/>
</dbReference>
<evidence type="ECO:0000313" key="5">
    <source>
        <dbReference type="Proteomes" id="UP000051574"/>
    </source>
</evidence>
<dbReference type="InterPro" id="IPR014752">
    <property type="entry name" value="Arrestin-like_C"/>
</dbReference>
<dbReference type="InterPro" id="IPR011022">
    <property type="entry name" value="Arrestin_C-like"/>
</dbReference>
<dbReference type="InterPro" id="IPR050357">
    <property type="entry name" value="Arrestin_domain-protein"/>
</dbReference>
<dbReference type="SMART" id="SM01017">
    <property type="entry name" value="Arrestin_C"/>
    <property type="match status" value="1"/>
</dbReference>
<gene>
    <name evidence="4" type="ORF">AMK59_1047</name>
</gene>
<name>A0A0T6BD86_9SCAR</name>
<dbReference type="OrthoDB" id="2333384at2759"/>
<dbReference type="EMBL" id="LJIG01001654">
    <property type="protein sequence ID" value="KRT85286.1"/>
    <property type="molecule type" value="Genomic_DNA"/>
</dbReference>
<dbReference type="Pfam" id="PF00339">
    <property type="entry name" value="Arrestin_N"/>
    <property type="match status" value="1"/>
</dbReference>
<dbReference type="InterPro" id="IPR014756">
    <property type="entry name" value="Ig_E-set"/>
</dbReference>
<dbReference type="Proteomes" id="UP000051574">
    <property type="component" value="Unassembled WGS sequence"/>
</dbReference>
<dbReference type="PANTHER" id="PTHR11188:SF176">
    <property type="entry name" value="ARRESTIN DOMAIN-CONTAINING PROTEIN 1"/>
    <property type="match status" value="1"/>
</dbReference>
<comment type="caution">
    <text evidence="4">The sequence shown here is derived from an EMBL/GenBank/DDBJ whole genome shotgun (WGS) entry which is preliminary data.</text>
</comment>
<reference evidence="4 5" key="1">
    <citation type="submission" date="2015-09" db="EMBL/GenBank/DDBJ databases">
        <title>Draft genome of the scarab beetle Oryctes borbonicus.</title>
        <authorList>
            <person name="Meyer J.M."/>
            <person name="Markov G.V."/>
            <person name="Baskaran P."/>
            <person name="Herrmann M."/>
            <person name="Sommer R.J."/>
            <person name="Roedelsperger C."/>
        </authorList>
    </citation>
    <scope>NUCLEOTIDE SEQUENCE [LARGE SCALE GENOMIC DNA]</scope>
    <source>
        <strain evidence="4">OB123</strain>
        <tissue evidence="4">Whole animal</tissue>
    </source>
</reference>
<keyword evidence="2" id="KW-0716">Sensory transduction</keyword>
<comment type="similarity">
    <text evidence="1">Belongs to the arrestin family.</text>
</comment>
<dbReference type="Gene3D" id="2.60.40.640">
    <property type="match status" value="2"/>
</dbReference>
<protein>
    <recommendedName>
        <fullName evidence="3">Arrestin C-terminal-like domain-containing protein</fullName>
    </recommendedName>
</protein>